<comment type="caution">
    <text evidence="3">The sequence shown here is derived from an EMBL/GenBank/DDBJ whole genome shotgun (WGS) entry which is preliminary data.</text>
</comment>
<reference evidence="3 4" key="1">
    <citation type="submission" date="2020-04" db="EMBL/GenBank/DDBJ databases">
        <title>MicrobeNet Type strains.</title>
        <authorList>
            <person name="Nicholson A.C."/>
        </authorList>
    </citation>
    <scope>NUCLEOTIDE SEQUENCE [LARGE SCALE GENOMIC DNA]</scope>
    <source>
        <strain evidence="3 4">DSM 44956</strain>
    </source>
</reference>
<keyword evidence="1" id="KW-0238">DNA-binding</keyword>
<proteinExistence type="predicted"/>
<dbReference type="RefSeq" id="WP_062969498.1">
    <property type="nucleotide sequence ID" value="NZ_JAAXOS010000007.1"/>
</dbReference>
<dbReference type="SMART" id="SM00422">
    <property type="entry name" value="HTH_MERR"/>
    <property type="match status" value="1"/>
</dbReference>
<dbReference type="GO" id="GO:0003700">
    <property type="term" value="F:DNA-binding transcription factor activity"/>
    <property type="evidence" value="ECO:0007669"/>
    <property type="project" value="InterPro"/>
</dbReference>
<accession>A0A7X6L4T1</accession>
<feature type="domain" description="HTH merR-type" evidence="2">
    <location>
        <begin position="1"/>
        <end position="70"/>
    </location>
</feature>
<dbReference type="CDD" id="cd04780">
    <property type="entry name" value="HTH_MerR-like_sg5"/>
    <property type="match status" value="1"/>
</dbReference>
<evidence type="ECO:0000256" key="1">
    <source>
        <dbReference type="ARBA" id="ARBA00023125"/>
    </source>
</evidence>
<dbReference type="Gene3D" id="1.10.1660.10">
    <property type="match status" value="1"/>
</dbReference>
<dbReference type="PANTHER" id="PTHR30204">
    <property type="entry name" value="REDOX-CYCLING DRUG-SENSING TRANSCRIPTIONAL ACTIVATOR SOXR"/>
    <property type="match status" value="1"/>
</dbReference>
<keyword evidence="4" id="KW-1185">Reference proteome</keyword>
<dbReference type="PRINTS" id="PR00040">
    <property type="entry name" value="HTHMERR"/>
</dbReference>
<dbReference type="InterPro" id="IPR000551">
    <property type="entry name" value="MerR-type_HTH_dom"/>
</dbReference>
<dbReference type="InterPro" id="IPR047057">
    <property type="entry name" value="MerR_fam"/>
</dbReference>
<protein>
    <submittedName>
        <fullName evidence="3">MerR family transcriptional regulator</fullName>
    </submittedName>
</protein>
<sequence>MRIAELSRASGVPSATIKYYVREGLLPSGVRTHRNQAEYSEAHVSRLRLIRALVDIGGVSIEAAKELLAALDSGSLSARESLGHVQYALGGRRSQVGDEQREAAAEDVAALLDRRGWRIHDDSPARGTLVDVCAALRMLGHDDVVAAMDDYAGAGEAIAATDIALVRNQPGLERMTETAIVGTILGDTLLAALRRLAQEHLSSTLLPPEDDADRAAGEV</sequence>
<dbReference type="PANTHER" id="PTHR30204:SF98">
    <property type="entry name" value="HTH-TYPE TRANSCRIPTIONAL REGULATOR ADHR"/>
    <property type="match status" value="1"/>
</dbReference>
<dbReference type="AlphaFoldDB" id="A0A7X6L4T1"/>
<dbReference type="SUPFAM" id="SSF46955">
    <property type="entry name" value="Putative DNA-binding domain"/>
    <property type="match status" value="1"/>
</dbReference>
<organism evidence="3 4">
    <name type="scientific">Nocardia gamkensis</name>
    <dbReference type="NCBI Taxonomy" id="352869"/>
    <lineage>
        <taxon>Bacteria</taxon>
        <taxon>Bacillati</taxon>
        <taxon>Actinomycetota</taxon>
        <taxon>Actinomycetes</taxon>
        <taxon>Mycobacteriales</taxon>
        <taxon>Nocardiaceae</taxon>
        <taxon>Nocardia</taxon>
    </lineage>
</organism>
<dbReference type="InterPro" id="IPR009061">
    <property type="entry name" value="DNA-bd_dom_put_sf"/>
</dbReference>
<name>A0A7X6L4T1_9NOCA</name>
<dbReference type="EMBL" id="JAAXOS010000007">
    <property type="protein sequence ID" value="NKY27838.1"/>
    <property type="molecule type" value="Genomic_DNA"/>
</dbReference>
<dbReference type="PROSITE" id="PS50937">
    <property type="entry name" value="HTH_MERR_2"/>
    <property type="match status" value="1"/>
</dbReference>
<dbReference type="Proteomes" id="UP000540698">
    <property type="component" value="Unassembled WGS sequence"/>
</dbReference>
<evidence type="ECO:0000259" key="2">
    <source>
        <dbReference type="PROSITE" id="PS50937"/>
    </source>
</evidence>
<dbReference type="Pfam" id="PF13411">
    <property type="entry name" value="MerR_1"/>
    <property type="match status" value="1"/>
</dbReference>
<dbReference type="GO" id="GO:0003677">
    <property type="term" value="F:DNA binding"/>
    <property type="evidence" value="ECO:0007669"/>
    <property type="project" value="UniProtKB-KW"/>
</dbReference>
<evidence type="ECO:0000313" key="3">
    <source>
        <dbReference type="EMBL" id="NKY27838.1"/>
    </source>
</evidence>
<gene>
    <name evidence="3" type="ORF">HGB38_16635</name>
</gene>
<evidence type="ECO:0000313" key="4">
    <source>
        <dbReference type="Proteomes" id="UP000540698"/>
    </source>
</evidence>